<evidence type="ECO:0000313" key="4">
    <source>
        <dbReference type="Proteomes" id="UP000838412"/>
    </source>
</evidence>
<dbReference type="Proteomes" id="UP000838412">
    <property type="component" value="Chromosome 7"/>
</dbReference>
<keyword evidence="1" id="KW-0175">Coiled coil</keyword>
<organism evidence="3 4">
    <name type="scientific">Branchiostoma lanceolatum</name>
    <name type="common">Common lancelet</name>
    <name type="synonym">Amphioxus lanceolatum</name>
    <dbReference type="NCBI Taxonomy" id="7740"/>
    <lineage>
        <taxon>Eukaryota</taxon>
        <taxon>Metazoa</taxon>
        <taxon>Chordata</taxon>
        <taxon>Cephalochordata</taxon>
        <taxon>Leptocardii</taxon>
        <taxon>Amphioxiformes</taxon>
        <taxon>Branchiostomatidae</taxon>
        <taxon>Branchiostoma</taxon>
    </lineage>
</organism>
<reference evidence="3" key="1">
    <citation type="submission" date="2022-01" db="EMBL/GenBank/DDBJ databases">
        <authorList>
            <person name="Braso-Vives M."/>
        </authorList>
    </citation>
    <scope>NUCLEOTIDE SEQUENCE</scope>
</reference>
<evidence type="ECO:0000256" key="1">
    <source>
        <dbReference type="SAM" id="Coils"/>
    </source>
</evidence>
<evidence type="ECO:0000313" key="3">
    <source>
        <dbReference type="EMBL" id="CAH1270640.1"/>
    </source>
</evidence>
<dbReference type="EMBL" id="OV696692">
    <property type="protein sequence ID" value="CAH1270640.1"/>
    <property type="molecule type" value="Genomic_DNA"/>
</dbReference>
<keyword evidence="4" id="KW-1185">Reference proteome</keyword>
<proteinExistence type="predicted"/>
<feature type="compositionally biased region" description="Basic and acidic residues" evidence="2">
    <location>
        <begin position="231"/>
        <end position="271"/>
    </location>
</feature>
<protein>
    <submittedName>
        <fullName evidence="3">Hypp4371 protein</fullName>
    </submittedName>
</protein>
<feature type="compositionally biased region" description="Low complexity" evidence="2">
    <location>
        <begin position="151"/>
        <end position="164"/>
    </location>
</feature>
<feature type="compositionally biased region" description="Acidic residues" evidence="2">
    <location>
        <begin position="397"/>
        <end position="409"/>
    </location>
</feature>
<feature type="compositionally biased region" description="Polar residues" evidence="2">
    <location>
        <begin position="165"/>
        <end position="174"/>
    </location>
</feature>
<dbReference type="AlphaFoldDB" id="A0A8K0A9E5"/>
<accession>A0A8K0A9E5</accession>
<feature type="coiled-coil region" evidence="1">
    <location>
        <begin position="495"/>
        <end position="558"/>
    </location>
</feature>
<feature type="region of interest" description="Disordered" evidence="2">
    <location>
        <begin position="283"/>
        <end position="409"/>
    </location>
</feature>
<feature type="compositionally biased region" description="Basic and acidic residues" evidence="2">
    <location>
        <begin position="283"/>
        <end position="347"/>
    </location>
</feature>
<evidence type="ECO:0000256" key="2">
    <source>
        <dbReference type="SAM" id="MobiDB-lite"/>
    </source>
</evidence>
<name>A0A8K0A9E5_BRALA</name>
<gene>
    <name evidence="3" type="primary">Hypp4371</name>
    <name evidence="3" type="ORF">BLAG_LOCUS22859</name>
</gene>
<feature type="region of interest" description="Disordered" evidence="2">
    <location>
        <begin position="144"/>
        <end position="271"/>
    </location>
</feature>
<feature type="compositionally biased region" description="Basic and acidic residues" evidence="2">
    <location>
        <begin position="187"/>
        <end position="199"/>
    </location>
</feature>
<sequence>MGIDVVTREAVEQILKQPVLVERIQKFYREHGFEPHETQVATVQPDQQAATPQPASMLETQQASVVQQAQAAGLQQAAGLGGSEQPQVEQAKVQLLAQLINMGVVQPTDLAASQPELAAASIVQAARAATEVTSSASAAASTQQSVGGWVQSTPQTQATSQTQANEPLSASNQFRAEWGSSSSVSEQSDRIGRHGRLSEDTPDVSSYDVRSRGLTGEPARSRGVGLLDEAGLVRDPARRAHPEALRDAPPRDPYRRGEEYPDRRDRGERGEWDRYERERLAYERDRRERELYEQERRRRRELDEWDGRRGPVPREYDERYRGREPPYPGREERERELEEWARSRRQFDPQGSGDPGRGHTDRAPAYGGPRPSHYDRPGHFPQQDSQELYDPEAATSDAEEDAYDAEEEDSVNFAKSLLPKVNVPAMAPELVEDALRSPEVLEQLRHFRQKNAPAPVVASYLQVMLAQYAASPSAQQSLPRARTQRGKRGGKLSKLRYFQKNIDKLMGELQEVQQMKARLGDRCSQELHDLVASKSLLLNDFKRKALELEQICKEQGREVTPWV</sequence>